<evidence type="ECO:0000313" key="4">
    <source>
        <dbReference type="Proteomes" id="UP000799750"/>
    </source>
</evidence>
<proteinExistence type="predicted"/>
<evidence type="ECO:0000256" key="2">
    <source>
        <dbReference type="SAM" id="Phobius"/>
    </source>
</evidence>
<dbReference type="AlphaFoldDB" id="A0A6A6QB76"/>
<accession>A0A6A6QB76</accession>
<organism evidence="3 4">
    <name type="scientific">Lophium mytilinum</name>
    <dbReference type="NCBI Taxonomy" id="390894"/>
    <lineage>
        <taxon>Eukaryota</taxon>
        <taxon>Fungi</taxon>
        <taxon>Dikarya</taxon>
        <taxon>Ascomycota</taxon>
        <taxon>Pezizomycotina</taxon>
        <taxon>Dothideomycetes</taxon>
        <taxon>Pleosporomycetidae</taxon>
        <taxon>Mytilinidiales</taxon>
        <taxon>Mytilinidiaceae</taxon>
        <taxon>Lophium</taxon>
    </lineage>
</organism>
<feature type="region of interest" description="Disordered" evidence="1">
    <location>
        <begin position="1"/>
        <end position="20"/>
    </location>
</feature>
<feature type="transmembrane region" description="Helical" evidence="2">
    <location>
        <begin position="108"/>
        <end position="128"/>
    </location>
</feature>
<keyword evidence="2" id="KW-0812">Transmembrane</keyword>
<keyword evidence="4" id="KW-1185">Reference proteome</keyword>
<feature type="transmembrane region" description="Helical" evidence="2">
    <location>
        <begin position="73"/>
        <end position="102"/>
    </location>
</feature>
<evidence type="ECO:0000313" key="3">
    <source>
        <dbReference type="EMBL" id="KAF2489728.1"/>
    </source>
</evidence>
<keyword evidence="2" id="KW-0472">Membrane</keyword>
<reference evidence="3" key="1">
    <citation type="journal article" date="2020" name="Stud. Mycol.">
        <title>101 Dothideomycetes genomes: a test case for predicting lifestyles and emergence of pathogens.</title>
        <authorList>
            <person name="Haridas S."/>
            <person name="Albert R."/>
            <person name="Binder M."/>
            <person name="Bloem J."/>
            <person name="Labutti K."/>
            <person name="Salamov A."/>
            <person name="Andreopoulos B."/>
            <person name="Baker S."/>
            <person name="Barry K."/>
            <person name="Bills G."/>
            <person name="Bluhm B."/>
            <person name="Cannon C."/>
            <person name="Castanera R."/>
            <person name="Culley D."/>
            <person name="Daum C."/>
            <person name="Ezra D."/>
            <person name="Gonzalez J."/>
            <person name="Henrissat B."/>
            <person name="Kuo A."/>
            <person name="Liang C."/>
            <person name="Lipzen A."/>
            <person name="Lutzoni F."/>
            <person name="Magnuson J."/>
            <person name="Mondo S."/>
            <person name="Nolan M."/>
            <person name="Ohm R."/>
            <person name="Pangilinan J."/>
            <person name="Park H.-J."/>
            <person name="Ramirez L."/>
            <person name="Alfaro M."/>
            <person name="Sun H."/>
            <person name="Tritt A."/>
            <person name="Yoshinaga Y."/>
            <person name="Zwiers L.-H."/>
            <person name="Turgeon B."/>
            <person name="Goodwin S."/>
            <person name="Spatafora J."/>
            <person name="Crous P."/>
            <person name="Grigoriev I."/>
        </authorList>
    </citation>
    <scope>NUCLEOTIDE SEQUENCE</scope>
    <source>
        <strain evidence="3">CBS 269.34</strain>
    </source>
</reference>
<protein>
    <submittedName>
        <fullName evidence="3">Uncharacterized protein</fullName>
    </submittedName>
</protein>
<dbReference type="EMBL" id="MU004198">
    <property type="protein sequence ID" value="KAF2489728.1"/>
    <property type="molecule type" value="Genomic_DNA"/>
</dbReference>
<dbReference type="Proteomes" id="UP000799750">
    <property type="component" value="Unassembled WGS sequence"/>
</dbReference>
<keyword evidence="2" id="KW-1133">Transmembrane helix</keyword>
<name>A0A6A6QB76_9PEZI</name>
<gene>
    <name evidence="3" type="ORF">BU16DRAFT_163492</name>
</gene>
<sequence>MHIRTRFDPFLHPTQKSPPSALRATAANRSLLTGVTARAVLGRFGRLLCKGHRRGGGWLPLRKYNGVWKNSRGVVLVMVAPVVAVMVAVVRMMSLIAVVAVVPMMARLMMGCVVGMVSSEVGGGSVVVRHGVRRVDRKLAR</sequence>
<evidence type="ECO:0000256" key="1">
    <source>
        <dbReference type="SAM" id="MobiDB-lite"/>
    </source>
</evidence>